<dbReference type="GeneID" id="5471009"/>
<keyword evidence="2" id="KW-1185">Reference proteome</keyword>
<protein>
    <submittedName>
        <fullName evidence="1">Uncharacterized protein z161R</fullName>
    </submittedName>
</protein>
<evidence type="ECO:0000313" key="2">
    <source>
        <dbReference type="Proteomes" id="UP000202420"/>
    </source>
</evidence>
<proteinExistence type="predicted"/>
<name>A7K8C1_9PHYC</name>
<dbReference type="KEGG" id="vg:5471009"/>
<dbReference type="RefSeq" id="YP_001426642.1">
    <property type="nucleotide sequence ID" value="NC_008724.1"/>
</dbReference>
<dbReference type="EMBL" id="EF101928">
    <property type="protein sequence ID" value="ABT16295.1"/>
    <property type="molecule type" value="Genomic_DNA"/>
</dbReference>
<reference evidence="1 2" key="1">
    <citation type="submission" date="2006-09" db="EMBL/GenBank/DDBJ databases">
        <title>Sequence and annotation of the 288-kb ATCV-1 virus that infects an endosymbiotic Chlorella strain of the heliozoon Acanthocystis turfacea.</title>
        <authorList>
            <person name="Fitzgerald L.A."/>
            <person name="Graves M.V."/>
            <person name="Li X."/>
            <person name="Pfitzner A.J.P."/>
            <person name="Hartigan J."/>
            <person name="Van Etten J.L."/>
        </authorList>
    </citation>
    <scope>NUCLEOTIDE SEQUENCE [LARGE SCALE GENOMIC DNA]</scope>
    <source>
        <strain evidence="1 2">ATCV-1</strain>
    </source>
</reference>
<sequence length="77" mass="9192">MHSKHLQKIYTVSVRLRANTLTRSTMHTSSLADIKIFIYVNVETYHHRRHSSYFGHHLCDDDAEERKLRPQRRLCDA</sequence>
<gene>
    <name evidence="1" type="primary">z161R</name>
    <name evidence="1" type="ORF">ATCV1_z161R</name>
</gene>
<accession>A7K8C1</accession>
<organism evidence="1 2">
    <name type="scientific">Chlorovirus heliozoae</name>
    <dbReference type="NCBI Taxonomy" id="322019"/>
    <lineage>
        <taxon>Viruses</taxon>
        <taxon>Varidnaviria</taxon>
        <taxon>Bamfordvirae</taxon>
        <taxon>Nucleocytoviricota</taxon>
        <taxon>Megaviricetes</taxon>
        <taxon>Algavirales</taxon>
        <taxon>Phycodnaviridae</taxon>
        <taxon>Chlorovirus</taxon>
    </lineage>
</organism>
<dbReference type="Proteomes" id="UP000202420">
    <property type="component" value="Segment"/>
</dbReference>
<evidence type="ECO:0000313" key="1">
    <source>
        <dbReference type="EMBL" id="ABT16295.1"/>
    </source>
</evidence>